<proteinExistence type="predicted"/>
<reference evidence="2 3" key="1">
    <citation type="journal article" date="2019" name="Gigascience">
        <title>Whole-genome sequence of the oriental lung fluke Paragonimus westermani.</title>
        <authorList>
            <person name="Oey H."/>
            <person name="Zakrzewski M."/>
            <person name="Narain K."/>
            <person name="Devi K.R."/>
            <person name="Agatsuma T."/>
            <person name="Nawaratna S."/>
            <person name="Gobert G.N."/>
            <person name="Jones M.K."/>
            <person name="Ragan M.A."/>
            <person name="McManus D.P."/>
            <person name="Krause L."/>
        </authorList>
    </citation>
    <scope>NUCLEOTIDE SEQUENCE [LARGE SCALE GENOMIC DNA]</scope>
    <source>
        <strain evidence="2 3">IND2009</strain>
    </source>
</reference>
<keyword evidence="3" id="KW-1185">Reference proteome</keyword>
<evidence type="ECO:0000313" key="2">
    <source>
        <dbReference type="EMBL" id="KAA3682444.1"/>
    </source>
</evidence>
<accession>A0A5J4P3F0</accession>
<organism evidence="2 3">
    <name type="scientific">Paragonimus westermani</name>
    <dbReference type="NCBI Taxonomy" id="34504"/>
    <lineage>
        <taxon>Eukaryota</taxon>
        <taxon>Metazoa</taxon>
        <taxon>Spiralia</taxon>
        <taxon>Lophotrochozoa</taxon>
        <taxon>Platyhelminthes</taxon>
        <taxon>Trematoda</taxon>
        <taxon>Digenea</taxon>
        <taxon>Plagiorchiida</taxon>
        <taxon>Troglotremata</taxon>
        <taxon>Troglotrematidae</taxon>
        <taxon>Paragonimus</taxon>
    </lineage>
</organism>
<comment type="caution">
    <text evidence="2">The sequence shown here is derived from an EMBL/GenBank/DDBJ whole genome shotgun (WGS) entry which is preliminary data.</text>
</comment>
<sequence>MFNFPASAVQVYGCIPELEEYASQKELKASCTVRHTSVDKPKVPMLRCRKIKQMKKFWLSDVNRRHFWSHIFLGVNRTVRTLESFKSFPDASSSQPNPTLECILLDAGWLTSPLGHHISRLCVSSGVRLVSVKPLGALPDLFSCTLRKLKKVPSLCIRMRHNTVPHFVQAVAVGICTSMHAPSELISWLEQLRAQVPPLTIQLCSTVTLGAKRTAEQRNITVQGKSVDCLEQDLKKKMKTSQDNGEDWNLYKIDPQKLYIFEGQDTEKYFPSDRILTLSELWSYLTRFIRSNSDELSDHASNIAPATPHTSGLLHVASGYQPAVVKLVEPQTEEQRQVQKRRKRKKKRLSLQTGPTLSI</sequence>
<dbReference type="EMBL" id="QNGE01000013">
    <property type="protein sequence ID" value="KAA3682444.1"/>
    <property type="molecule type" value="Genomic_DNA"/>
</dbReference>
<feature type="compositionally biased region" description="Basic residues" evidence="1">
    <location>
        <begin position="338"/>
        <end position="349"/>
    </location>
</feature>
<dbReference type="AlphaFoldDB" id="A0A5J4P3F0"/>
<feature type="region of interest" description="Disordered" evidence="1">
    <location>
        <begin position="331"/>
        <end position="359"/>
    </location>
</feature>
<feature type="compositionally biased region" description="Polar residues" evidence="1">
    <location>
        <begin position="350"/>
        <end position="359"/>
    </location>
</feature>
<name>A0A5J4P3F0_9TREM</name>
<gene>
    <name evidence="2" type="ORF">DEA37_0003281</name>
</gene>
<protein>
    <submittedName>
        <fullName evidence="2">Uncharacterized protein</fullName>
    </submittedName>
</protein>
<evidence type="ECO:0000313" key="3">
    <source>
        <dbReference type="Proteomes" id="UP000324629"/>
    </source>
</evidence>
<dbReference type="Proteomes" id="UP000324629">
    <property type="component" value="Unassembled WGS sequence"/>
</dbReference>
<evidence type="ECO:0000256" key="1">
    <source>
        <dbReference type="SAM" id="MobiDB-lite"/>
    </source>
</evidence>